<sequence length="261" mass="25514">MSTLSGHRRTPGAAAAIAAVAFAAGLSLGTAPAYAADSQTVNFTGGSVLSMLVCKSEPSVARLNVPRESRVMFVNRLGQAATLRINGQPAVEVGPNKAAPVVFHRGPVSVSMTFSCGAGIVQQFSAASVSVTGGGAPPTQKPTAKPSTPAASHSAPAKSRAGETGRAALSPVRPATPSSDAVVPAGDGGGPAAPDPAAGAATNSGKGGNAVALEPIVTASGTPRDSASGLLALVAAVCAIGVTIASIRAIISKRTTQTRYA</sequence>
<protein>
    <submittedName>
        <fullName evidence="4">Uncharacterized protein</fullName>
    </submittedName>
</protein>
<comment type="caution">
    <text evidence="4">The sequence shown here is derived from an EMBL/GenBank/DDBJ whole genome shotgun (WGS) entry which is preliminary data.</text>
</comment>
<name>A0A8J3TBI6_9ACTN</name>
<evidence type="ECO:0000313" key="4">
    <source>
        <dbReference type="EMBL" id="GII22301.1"/>
    </source>
</evidence>
<evidence type="ECO:0000313" key="5">
    <source>
        <dbReference type="Proteomes" id="UP000599074"/>
    </source>
</evidence>
<dbReference type="Proteomes" id="UP000599074">
    <property type="component" value="Unassembled WGS sequence"/>
</dbReference>
<accession>A0A8J3TBI6</accession>
<keyword evidence="2" id="KW-1133">Transmembrane helix</keyword>
<reference evidence="4" key="1">
    <citation type="submission" date="2021-01" db="EMBL/GenBank/DDBJ databases">
        <title>Whole genome shotgun sequence of Planosporangium mesophilum NBRC 109066.</title>
        <authorList>
            <person name="Komaki H."/>
            <person name="Tamura T."/>
        </authorList>
    </citation>
    <scope>NUCLEOTIDE SEQUENCE</scope>
    <source>
        <strain evidence="4">NBRC 109066</strain>
    </source>
</reference>
<feature type="region of interest" description="Disordered" evidence="1">
    <location>
        <begin position="130"/>
        <end position="205"/>
    </location>
</feature>
<evidence type="ECO:0000256" key="1">
    <source>
        <dbReference type="SAM" id="MobiDB-lite"/>
    </source>
</evidence>
<dbReference type="RefSeq" id="WP_168113687.1">
    <property type="nucleotide sequence ID" value="NZ_BOON01000017.1"/>
</dbReference>
<gene>
    <name evidence="4" type="ORF">Pme01_18980</name>
</gene>
<feature type="chain" id="PRO_5035205977" evidence="3">
    <location>
        <begin position="36"/>
        <end position="261"/>
    </location>
</feature>
<feature type="signal peptide" evidence="3">
    <location>
        <begin position="1"/>
        <end position="35"/>
    </location>
</feature>
<organism evidence="4 5">
    <name type="scientific">Planosporangium mesophilum</name>
    <dbReference type="NCBI Taxonomy" id="689768"/>
    <lineage>
        <taxon>Bacteria</taxon>
        <taxon>Bacillati</taxon>
        <taxon>Actinomycetota</taxon>
        <taxon>Actinomycetes</taxon>
        <taxon>Micromonosporales</taxon>
        <taxon>Micromonosporaceae</taxon>
        <taxon>Planosporangium</taxon>
    </lineage>
</organism>
<dbReference type="AlphaFoldDB" id="A0A8J3TBI6"/>
<feature type="compositionally biased region" description="Low complexity" evidence="1">
    <location>
        <begin position="137"/>
        <end position="159"/>
    </location>
</feature>
<dbReference type="EMBL" id="BOON01000017">
    <property type="protein sequence ID" value="GII22301.1"/>
    <property type="molecule type" value="Genomic_DNA"/>
</dbReference>
<keyword evidence="2" id="KW-0812">Transmembrane</keyword>
<evidence type="ECO:0000256" key="2">
    <source>
        <dbReference type="SAM" id="Phobius"/>
    </source>
</evidence>
<evidence type="ECO:0000256" key="3">
    <source>
        <dbReference type="SAM" id="SignalP"/>
    </source>
</evidence>
<keyword evidence="5" id="KW-1185">Reference proteome</keyword>
<feature type="transmembrane region" description="Helical" evidence="2">
    <location>
        <begin position="230"/>
        <end position="251"/>
    </location>
</feature>
<keyword evidence="3" id="KW-0732">Signal</keyword>
<keyword evidence="2" id="KW-0472">Membrane</keyword>
<proteinExistence type="predicted"/>